<evidence type="ECO:0000256" key="1">
    <source>
        <dbReference type="ARBA" id="ARBA00004141"/>
    </source>
</evidence>
<keyword evidence="5" id="KW-0187">Copper transport</keyword>
<keyword evidence="5" id="KW-0813">Transport</keyword>
<feature type="transmembrane region" description="Helical" evidence="5">
    <location>
        <begin position="92"/>
        <end position="115"/>
    </location>
</feature>
<dbReference type="Pfam" id="PF04145">
    <property type="entry name" value="Ctr"/>
    <property type="match status" value="1"/>
</dbReference>
<evidence type="ECO:0000313" key="7">
    <source>
        <dbReference type="Proteomes" id="UP000053825"/>
    </source>
</evidence>
<feature type="transmembrane region" description="Helical" evidence="5">
    <location>
        <begin position="121"/>
        <end position="143"/>
    </location>
</feature>
<keyword evidence="4 5" id="KW-0472">Membrane</keyword>
<proteinExistence type="inferred from homology"/>
<dbReference type="GO" id="GO:0005375">
    <property type="term" value="F:copper ion transmembrane transporter activity"/>
    <property type="evidence" value="ECO:0007669"/>
    <property type="project" value="UniProtKB-UniRule"/>
</dbReference>
<name>A0A0L7R5J5_9HYME</name>
<dbReference type="PANTHER" id="PTHR12483">
    <property type="entry name" value="SOLUTE CARRIER FAMILY 31 COPPER TRANSPORTERS"/>
    <property type="match status" value="1"/>
</dbReference>
<dbReference type="AlphaFoldDB" id="A0A0L7R5J5"/>
<organism evidence="6 7">
    <name type="scientific">Habropoda laboriosa</name>
    <dbReference type="NCBI Taxonomy" id="597456"/>
    <lineage>
        <taxon>Eukaryota</taxon>
        <taxon>Metazoa</taxon>
        <taxon>Ecdysozoa</taxon>
        <taxon>Arthropoda</taxon>
        <taxon>Hexapoda</taxon>
        <taxon>Insecta</taxon>
        <taxon>Pterygota</taxon>
        <taxon>Neoptera</taxon>
        <taxon>Endopterygota</taxon>
        <taxon>Hymenoptera</taxon>
        <taxon>Apocrita</taxon>
        <taxon>Aculeata</taxon>
        <taxon>Apoidea</taxon>
        <taxon>Anthophila</taxon>
        <taxon>Apidae</taxon>
        <taxon>Habropoda</taxon>
    </lineage>
</organism>
<feature type="transmembrane region" description="Helical" evidence="5">
    <location>
        <begin position="20"/>
        <end position="41"/>
    </location>
</feature>
<evidence type="ECO:0000256" key="3">
    <source>
        <dbReference type="ARBA" id="ARBA00022989"/>
    </source>
</evidence>
<gene>
    <name evidence="6" type="ORF">WH47_12830</name>
</gene>
<evidence type="ECO:0000256" key="5">
    <source>
        <dbReference type="RuleBase" id="RU367022"/>
    </source>
</evidence>
<dbReference type="STRING" id="597456.A0A0L7R5J5"/>
<comment type="subcellular location">
    <subcellularLocation>
        <location evidence="1 5">Membrane</location>
        <topology evidence="1 5">Multi-pass membrane protein</topology>
    </subcellularLocation>
</comment>
<evidence type="ECO:0000256" key="4">
    <source>
        <dbReference type="ARBA" id="ARBA00023136"/>
    </source>
</evidence>
<dbReference type="OrthoDB" id="73901at2759"/>
<keyword evidence="3 5" id="KW-1133">Transmembrane helix</keyword>
<keyword evidence="7" id="KW-1185">Reference proteome</keyword>
<dbReference type="GO" id="GO:0005886">
    <property type="term" value="C:plasma membrane"/>
    <property type="evidence" value="ECO:0007669"/>
    <property type="project" value="TreeGrafter"/>
</dbReference>
<evidence type="ECO:0000313" key="6">
    <source>
        <dbReference type="EMBL" id="KOC66031.1"/>
    </source>
</evidence>
<keyword evidence="5" id="KW-0186">Copper</keyword>
<evidence type="ECO:0000256" key="2">
    <source>
        <dbReference type="ARBA" id="ARBA00022692"/>
    </source>
</evidence>
<dbReference type="EMBL" id="KQ414654">
    <property type="protein sequence ID" value="KOC66031.1"/>
    <property type="molecule type" value="Genomic_DNA"/>
</dbReference>
<comment type="similarity">
    <text evidence="5">Belongs to the copper transporter (Ctr) (TC 1.A.56) family. SLC31A subfamily.</text>
</comment>
<reference evidence="6 7" key="1">
    <citation type="submission" date="2015-07" db="EMBL/GenBank/DDBJ databases">
        <title>The genome of Habropoda laboriosa.</title>
        <authorList>
            <person name="Pan H."/>
            <person name="Kapheim K."/>
        </authorList>
    </citation>
    <scope>NUCLEOTIDE SEQUENCE [LARGE SCALE GENOMIC DNA]</scope>
    <source>
        <strain evidence="6">0110345459</strain>
    </source>
</reference>
<sequence>MHMWFWFGNNLGDFLLPGYNVVTTSSFFCTCLSLLILAILYEGMKVLQIKLQQNTVIFTQKQSPRVSENSCLLSTISSKSIRTQLSLHCIRWFAWSFQVFHWFIHTFLGYLLMLAVMTYNVYINIAIVLGSCLGYWIFGYIIIELTIKQFYERQKLLDCNKECADNINHQRHAPAVSVMAEQLVTEAVVEVHMPRDV</sequence>
<dbReference type="Proteomes" id="UP000053825">
    <property type="component" value="Unassembled WGS sequence"/>
</dbReference>
<accession>A0A0L7R5J5</accession>
<dbReference type="InterPro" id="IPR007274">
    <property type="entry name" value="Cop_transporter"/>
</dbReference>
<dbReference type="PANTHER" id="PTHR12483:SF27">
    <property type="entry name" value="COPPER TRANSPORT PROTEIN CTR1"/>
    <property type="match status" value="1"/>
</dbReference>
<keyword evidence="2 5" id="KW-0812">Transmembrane</keyword>
<protein>
    <recommendedName>
        <fullName evidence="5">Copper transport protein</fullName>
    </recommendedName>
</protein>
<keyword evidence="5" id="KW-0406">Ion transport</keyword>